<sequence>MRSRSQSAGSSFYGGEQGGGYLADDDGGVVEERPQSPCIRAVQCPQAYDRPCSHSRCRVREQWPQQLGVRAVAAFGRSDDRTGRQFEAGRCRELFPVPGRRISSLLSYDVPGDREIAARQHDHGRLRRLMSTILRCDQSRCMASK</sequence>
<keyword evidence="3" id="KW-1185">Reference proteome</keyword>
<dbReference type="EMBL" id="BAABFF010000001">
    <property type="protein sequence ID" value="GAA4563005.1"/>
    <property type="molecule type" value="Genomic_DNA"/>
</dbReference>
<feature type="region of interest" description="Disordered" evidence="1">
    <location>
        <begin position="1"/>
        <end position="29"/>
    </location>
</feature>
<evidence type="ECO:0000313" key="3">
    <source>
        <dbReference type="Proteomes" id="UP001500691"/>
    </source>
</evidence>
<reference evidence="3" key="1">
    <citation type="journal article" date="2019" name="Int. J. Syst. Evol. Microbiol.">
        <title>The Global Catalogue of Microorganisms (GCM) 10K type strain sequencing project: providing services to taxonomists for standard genome sequencing and annotation.</title>
        <authorList>
            <consortium name="The Broad Institute Genomics Platform"/>
            <consortium name="The Broad Institute Genome Sequencing Center for Infectious Disease"/>
            <person name="Wu L."/>
            <person name="Ma J."/>
        </authorList>
    </citation>
    <scope>NUCLEOTIDE SEQUENCE [LARGE SCALE GENOMIC DNA]</scope>
    <source>
        <strain evidence="3">JCM 13278</strain>
    </source>
</reference>
<organism evidence="2 3">
    <name type="scientific">Actinocorallia cavernae</name>
    <dbReference type="NCBI Taxonomy" id="328075"/>
    <lineage>
        <taxon>Bacteria</taxon>
        <taxon>Bacillati</taxon>
        <taxon>Actinomycetota</taxon>
        <taxon>Actinomycetes</taxon>
        <taxon>Streptosporangiales</taxon>
        <taxon>Thermomonosporaceae</taxon>
        <taxon>Actinocorallia</taxon>
    </lineage>
</organism>
<evidence type="ECO:0000256" key="1">
    <source>
        <dbReference type="SAM" id="MobiDB-lite"/>
    </source>
</evidence>
<evidence type="ECO:0000313" key="2">
    <source>
        <dbReference type="EMBL" id="GAA4563005.1"/>
    </source>
</evidence>
<gene>
    <name evidence="2" type="ORF">GCM10023100_01050</name>
</gene>
<comment type="caution">
    <text evidence="2">The sequence shown here is derived from an EMBL/GenBank/DDBJ whole genome shotgun (WGS) entry which is preliminary data.</text>
</comment>
<protein>
    <submittedName>
        <fullName evidence="2">Uncharacterized protein</fullName>
    </submittedName>
</protein>
<proteinExistence type="predicted"/>
<name>A0ABP8S8F9_9ACTN</name>
<dbReference type="Proteomes" id="UP001500691">
    <property type="component" value="Unassembled WGS sequence"/>
</dbReference>
<accession>A0ABP8S8F9</accession>